<keyword evidence="9" id="KW-1185">Reference proteome</keyword>
<dbReference type="CDD" id="cd08278">
    <property type="entry name" value="benzyl_alcohol_DH"/>
    <property type="match status" value="1"/>
</dbReference>
<dbReference type="SUPFAM" id="SSF51735">
    <property type="entry name" value="NAD(P)-binding Rossmann-fold domains"/>
    <property type="match status" value="1"/>
</dbReference>
<keyword evidence="3 6" id="KW-0862">Zinc</keyword>
<dbReference type="GO" id="GO:0051903">
    <property type="term" value="F:S-(hydroxymethyl)glutathione dehydrogenase [NAD(P)+] activity"/>
    <property type="evidence" value="ECO:0007669"/>
    <property type="project" value="TreeGrafter"/>
</dbReference>
<keyword evidence="5" id="KW-0520">NAD</keyword>
<dbReference type="SUPFAM" id="SSF50129">
    <property type="entry name" value="GroES-like"/>
    <property type="match status" value="1"/>
</dbReference>
<dbReference type="Gene3D" id="3.40.50.720">
    <property type="entry name" value="NAD(P)-binding Rossmann-like Domain"/>
    <property type="match status" value="1"/>
</dbReference>
<reference evidence="8" key="1">
    <citation type="submission" date="2019-07" db="EMBL/GenBank/DDBJ databases">
        <title>Hyphodiscus hymeniophilus genome sequencing and assembly.</title>
        <authorList>
            <person name="Kramer G."/>
            <person name="Nodwell J."/>
        </authorList>
    </citation>
    <scope>NUCLEOTIDE SEQUENCE</scope>
    <source>
        <strain evidence="8">ATCC 34498</strain>
    </source>
</reference>
<evidence type="ECO:0000256" key="4">
    <source>
        <dbReference type="ARBA" id="ARBA00023002"/>
    </source>
</evidence>
<dbReference type="Gene3D" id="3.90.180.10">
    <property type="entry name" value="Medium-chain alcohol dehydrogenases, catalytic domain"/>
    <property type="match status" value="1"/>
</dbReference>
<name>A0A9P6SLM4_9HELO</name>
<protein>
    <submittedName>
        <fullName evidence="8">Benzyl alcohol dehydrogenase</fullName>
    </submittedName>
</protein>
<evidence type="ECO:0000256" key="2">
    <source>
        <dbReference type="ARBA" id="ARBA00022723"/>
    </source>
</evidence>
<comment type="cofactor">
    <cofactor evidence="1 6">
        <name>Zn(2+)</name>
        <dbReference type="ChEBI" id="CHEBI:29105"/>
    </cofactor>
</comment>
<dbReference type="InterPro" id="IPR036291">
    <property type="entry name" value="NAD(P)-bd_dom_sf"/>
</dbReference>
<accession>A0A9P6SLM4</accession>
<dbReference type="PROSITE" id="PS00059">
    <property type="entry name" value="ADH_ZINC"/>
    <property type="match status" value="1"/>
</dbReference>
<proteinExistence type="inferred from homology"/>
<dbReference type="GO" id="GO:0005829">
    <property type="term" value="C:cytosol"/>
    <property type="evidence" value="ECO:0007669"/>
    <property type="project" value="TreeGrafter"/>
</dbReference>
<dbReference type="Pfam" id="PF08240">
    <property type="entry name" value="ADH_N"/>
    <property type="match status" value="1"/>
</dbReference>
<evidence type="ECO:0000259" key="7">
    <source>
        <dbReference type="SMART" id="SM00829"/>
    </source>
</evidence>
<evidence type="ECO:0000256" key="1">
    <source>
        <dbReference type="ARBA" id="ARBA00001947"/>
    </source>
</evidence>
<dbReference type="InterPro" id="IPR002328">
    <property type="entry name" value="ADH_Zn_CS"/>
</dbReference>
<comment type="caution">
    <text evidence="8">The sequence shown here is derived from an EMBL/GenBank/DDBJ whole genome shotgun (WGS) entry which is preliminary data.</text>
</comment>
<dbReference type="SMART" id="SM00829">
    <property type="entry name" value="PKS_ER"/>
    <property type="match status" value="1"/>
</dbReference>
<comment type="similarity">
    <text evidence="6">Belongs to the zinc-containing alcohol dehydrogenase family.</text>
</comment>
<evidence type="ECO:0000256" key="3">
    <source>
        <dbReference type="ARBA" id="ARBA00022833"/>
    </source>
</evidence>
<dbReference type="OrthoDB" id="1560166at2759"/>
<sequence>MLTEALVAQHPGAEFIYRSIHIDTNLRANEVLIQMRATGVCHTDLNFRDEDSIPGLHPAVFGHEGAGVVLEVGSSVTRTLPGDHVVLTYSCCGSCKYCKRKETSFCYDWERDNFGVGRGVDGSKAFFAEEEDGAGAITSHFFGQSSFAKLAVVVETCCVKIAREDFGEVLAPLGCGIQTGAGAMLNVVKPSEDSTVLVVGAGAVGLAALMALKLLPSPPGMVIAVDVVPERLEMARKYGATHVVNSKENADLKSALRELTAGKGVDGAIDTTGRPEILRTLLESSANKGTVVSVGVGKLTAEVSTVIFDTVNSGRSYVGCCMGNCYPQEFIPKLIAAWKEGKFPFTDLIKTYSAQDMNTAAKDVLKGEVVKAVLLWE</sequence>
<dbReference type="PANTHER" id="PTHR43880">
    <property type="entry name" value="ALCOHOL DEHYDROGENASE"/>
    <property type="match status" value="1"/>
</dbReference>
<evidence type="ECO:0000313" key="8">
    <source>
        <dbReference type="EMBL" id="KAG0645493.1"/>
    </source>
</evidence>
<dbReference type="InterPro" id="IPR011032">
    <property type="entry name" value="GroES-like_sf"/>
</dbReference>
<organism evidence="8 9">
    <name type="scientific">Hyphodiscus hymeniophilus</name>
    <dbReference type="NCBI Taxonomy" id="353542"/>
    <lineage>
        <taxon>Eukaryota</taxon>
        <taxon>Fungi</taxon>
        <taxon>Dikarya</taxon>
        <taxon>Ascomycota</taxon>
        <taxon>Pezizomycotina</taxon>
        <taxon>Leotiomycetes</taxon>
        <taxon>Helotiales</taxon>
        <taxon>Hyphodiscaceae</taxon>
        <taxon>Hyphodiscus</taxon>
    </lineage>
</organism>
<gene>
    <name evidence="8" type="ORF">D0Z07_8546</name>
</gene>
<dbReference type="EMBL" id="VNKQ01000018">
    <property type="protein sequence ID" value="KAG0645493.1"/>
    <property type="molecule type" value="Genomic_DNA"/>
</dbReference>
<dbReference type="InterPro" id="IPR013154">
    <property type="entry name" value="ADH-like_N"/>
</dbReference>
<dbReference type="FunFam" id="3.40.50.720:FF:000003">
    <property type="entry name" value="S-(hydroxymethyl)glutathione dehydrogenase"/>
    <property type="match status" value="1"/>
</dbReference>
<dbReference type="Pfam" id="PF00107">
    <property type="entry name" value="ADH_zinc_N"/>
    <property type="match status" value="1"/>
</dbReference>
<evidence type="ECO:0000313" key="9">
    <source>
        <dbReference type="Proteomes" id="UP000785200"/>
    </source>
</evidence>
<dbReference type="Proteomes" id="UP000785200">
    <property type="component" value="Unassembled WGS sequence"/>
</dbReference>
<dbReference type="InterPro" id="IPR013149">
    <property type="entry name" value="ADH-like_C"/>
</dbReference>
<keyword evidence="2 6" id="KW-0479">Metal-binding</keyword>
<dbReference type="GO" id="GO:0046294">
    <property type="term" value="P:formaldehyde catabolic process"/>
    <property type="evidence" value="ECO:0007669"/>
    <property type="project" value="TreeGrafter"/>
</dbReference>
<dbReference type="GO" id="GO:0008270">
    <property type="term" value="F:zinc ion binding"/>
    <property type="evidence" value="ECO:0007669"/>
    <property type="project" value="InterPro"/>
</dbReference>
<dbReference type="AlphaFoldDB" id="A0A9P6SLM4"/>
<feature type="domain" description="Enoyl reductase (ER)" evidence="7">
    <location>
        <begin position="12"/>
        <end position="374"/>
    </location>
</feature>
<dbReference type="InterPro" id="IPR020843">
    <property type="entry name" value="ER"/>
</dbReference>
<keyword evidence="4" id="KW-0560">Oxidoreductase</keyword>
<evidence type="ECO:0000256" key="5">
    <source>
        <dbReference type="ARBA" id="ARBA00023027"/>
    </source>
</evidence>
<evidence type="ECO:0000256" key="6">
    <source>
        <dbReference type="RuleBase" id="RU361277"/>
    </source>
</evidence>
<dbReference type="PANTHER" id="PTHR43880:SF12">
    <property type="entry name" value="ALCOHOL DEHYDROGENASE CLASS-3"/>
    <property type="match status" value="1"/>
</dbReference>